<keyword evidence="3" id="KW-0378">Hydrolase</keyword>
<name>A0A2U8UW40_9CAUD</name>
<dbReference type="InterPro" id="IPR009097">
    <property type="entry name" value="Cyclic_Pdiesterase"/>
</dbReference>
<keyword evidence="1" id="KW-0175">Coiled coil</keyword>
<protein>
    <submittedName>
        <fullName evidence="3">Capsid maturation protease and MuF-like fusion protein</fullName>
    </submittedName>
</protein>
<evidence type="ECO:0000259" key="2">
    <source>
        <dbReference type="Pfam" id="PF04233"/>
    </source>
</evidence>
<sequence length="1197" mass="127338">MGGDGMTDEELEALLEELEAGFREDVQAQLTLTATEFADAVAASTELVAAAFSVSRIRDMWNRRVPGLVRRLRGIAGRSARATAEELDEPVPSTEELDEQLGPYLEATTLMLNAVGDRLATDATQALAEGVGAGDTLPELKARMIATFNDSGAQLGPVRAERIAQTESTRAWNAGALASAQALTGPDRPLVKQWLTRNDERVRQAHRDANGQLQLLDDPFDVGGTPMMYPGDPSAPADLTIQCRCIMRTAVPADATAERTASMEQEDDLAAAAEVHTGAMIALMPSRADAERMAFAGGEEPDQLHVTLAYLGDAADWSEAQRIAVINAVGRASGWLSPVQARAFGVARWNSSGPEPVWVWNIGDSQDDDSVRLTEVHQEVAYQVADLGYELPRNFTPWSPHVTATYGAADQADLDNGTGPLVFDRIRVAFAGEYTDFPLTMADVPDDFADESVPEAELESVPALLTWSTPGDTALAFENQQTGDGRVFTPGALFWEGDGPWPLQYADEMRGGHDGAELAGAIHTMGRAGDRIAGDGVLYLTQQAGAEAALLLGQGAPLGVSVDLDDVDIEMVDATGGETFTTKLITASVLPLPDGGWSLDGETQPSLTASGTATVIASQRVALLVSPDGTVPASVLTAAAGQPDAVDGQVVDAQRSGDYLVRITRGRVRGATLVTIPAYANARIVLDNAELIAASTATLPEHDDADLTAASQSSDYDRVLRHVRRSNTPVGAARVAQFLKVPLTAVHRHLARAAQRGEVVRLARGLYTDRTTSVRADHVMTDDRLADDRMVASVTGAVDLPVAERDHRWDGDAAATRVFEWAGDDPGMIGDAFAYRDDSKDPLTKGAYKLGYADVLDGVLTIIPSGVAAALGALNGARGGVDLPEDERGAVRDRLEAVRSHVIEESEDDDMDDLTASAWTAMRDLPAMPAAWFAEPTVDELPPGGPGVNYSGGRIFGWVAQTGEAHAGFAKKVTIDGLGRIDTSHFLRQRFTLDDGSTVKAGAFTMNAGHHRDGAECETSACQFDDTRTVAGVVTVGMNDRGMWFSGAAAPWMSEWDRTVFMATQPSYHMRKGPSGNWQLRAVLAVPVPGHSSPLLASAVIERSQMALTASATMAEVEQVIETETARQEAEDRPVATATVEVTASLAEAIDYDALADALVAATERAELKREAERAELEALLAEGRTMAADDTGTEGN</sequence>
<feature type="domain" description="Phage head morphogenesis" evidence="2">
    <location>
        <begin position="120"/>
        <end position="246"/>
    </location>
</feature>
<dbReference type="GO" id="GO:0008233">
    <property type="term" value="F:peptidase activity"/>
    <property type="evidence" value="ECO:0007669"/>
    <property type="project" value="UniProtKB-KW"/>
</dbReference>
<dbReference type="EMBL" id="MH178381">
    <property type="protein sequence ID" value="AWN08371.1"/>
    <property type="molecule type" value="Genomic_DNA"/>
</dbReference>
<proteinExistence type="predicted"/>
<feature type="coiled-coil region" evidence="1">
    <location>
        <begin position="1158"/>
        <end position="1185"/>
    </location>
</feature>
<organism evidence="3 4">
    <name type="scientific">Streptomyces phage BayC</name>
    <dbReference type="NCBI Taxonomy" id="2182342"/>
    <lineage>
        <taxon>Viruses</taxon>
        <taxon>Duplodnaviria</taxon>
        <taxon>Heunggongvirae</taxon>
        <taxon>Uroviricota</taxon>
        <taxon>Caudoviricetes</taxon>
        <taxon>Woodruffvirus</taxon>
        <taxon>Woodruffvirus TP1604</taxon>
    </lineage>
</organism>
<accession>A0A2U8UW40</accession>
<evidence type="ECO:0000256" key="1">
    <source>
        <dbReference type="SAM" id="Coils"/>
    </source>
</evidence>
<dbReference type="Pfam" id="PF04233">
    <property type="entry name" value="Phage_Mu_F"/>
    <property type="match status" value="1"/>
</dbReference>
<keyword evidence="3" id="KW-0645">Protease</keyword>
<reference evidence="3 4" key="1">
    <citation type="submission" date="2018-04" db="EMBL/GenBank/DDBJ databases">
        <authorList>
            <person name="Garcia C.E."/>
            <person name="Jarreau D.C."/>
            <person name="Klug H.M."/>
            <person name="Layton S.R."/>
            <person name="Nayek S."/>
            <person name="Bhuiyan S."/>
            <person name="Kim T."/>
            <person name="Hughes L.E."/>
            <person name="Garlena R.A."/>
            <person name="Russell D.A."/>
            <person name="Pope W.H."/>
            <person name="Jacobs-Sera D."/>
            <person name="Hendrix R.W."/>
            <person name="Hatfull G.F."/>
        </authorList>
    </citation>
    <scope>NUCLEOTIDE SEQUENCE [LARGE SCALE GENOMIC DNA]</scope>
</reference>
<evidence type="ECO:0000313" key="4">
    <source>
        <dbReference type="Proteomes" id="UP000247019"/>
    </source>
</evidence>
<gene>
    <name evidence="3" type="primary">11</name>
    <name evidence="3" type="ORF">SEA_BAYC_11</name>
</gene>
<dbReference type="InterPro" id="IPR006528">
    <property type="entry name" value="Phage_head_morphogenesis_dom"/>
</dbReference>
<evidence type="ECO:0000313" key="3">
    <source>
        <dbReference type="EMBL" id="AWN08371.1"/>
    </source>
</evidence>
<dbReference type="Gene3D" id="3.90.1140.10">
    <property type="entry name" value="Cyclic phosphodiesterase"/>
    <property type="match status" value="1"/>
</dbReference>
<dbReference type="GO" id="GO:0006508">
    <property type="term" value="P:proteolysis"/>
    <property type="evidence" value="ECO:0007669"/>
    <property type="project" value="UniProtKB-KW"/>
</dbReference>
<dbReference type="Proteomes" id="UP000247019">
    <property type="component" value="Genome"/>
</dbReference>
<dbReference type="SUPFAM" id="SSF55144">
    <property type="entry name" value="LigT-like"/>
    <property type="match status" value="1"/>
</dbReference>